<reference evidence="2 3" key="1">
    <citation type="journal article" date="2019" name="Int. J. Syst. Evol. Microbiol.">
        <title>The Global Catalogue of Microorganisms (GCM) 10K type strain sequencing project: providing services to taxonomists for standard genome sequencing and annotation.</title>
        <authorList>
            <consortium name="The Broad Institute Genomics Platform"/>
            <consortium name="The Broad Institute Genome Sequencing Center for Infectious Disease"/>
            <person name="Wu L."/>
            <person name="Ma J."/>
        </authorList>
    </citation>
    <scope>NUCLEOTIDE SEQUENCE [LARGE SCALE GENOMIC DNA]</scope>
    <source>
        <strain evidence="2 3">JCM 13378</strain>
    </source>
</reference>
<accession>A0ABN0WW16</accession>
<evidence type="ECO:0000313" key="2">
    <source>
        <dbReference type="EMBL" id="GAA0348257.1"/>
    </source>
</evidence>
<dbReference type="RefSeq" id="WP_343842670.1">
    <property type="nucleotide sequence ID" value="NZ_BAAAEI010000006.1"/>
</dbReference>
<feature type="transmembrane region" description="Helical" evidence="1">
    <location>
        <begin position="45"/>
        <end position="67"/>
    </location>
</feature>
<name>A0ABN0WW16_9ALTE</name>
<evidence type="ECO:0000313" key="3">
    <source>
        <dbReference type="Proteomes" id="UP001501757"/>
    </source>
</evidence>
<keyword evidence="1" id="KW-0812">Transmembrane</keyword>
<keyword evidence="1" id="KW-1133">Transmembrane helix</keyword>
<gene>
    <name evidence="2" type="ORF">GCM10009092_10810</name>
</gene>
<evidence type="ECO:0008006" key="4">
    <source>
        <dbReference type="Google" id="ProtNLM"/>
    </source>
</evidence>
<dbReference type="EMBL" id="BAAAEI010000006">
    <property type="protein sequence ID" value="GAA0348257.1"/>
    <property type="molecule type" value="Genomic_DNA"/>
</dbReference>
<feature type="transmembrane region" description="Helical" evidence="1">
    <location>
        <begin position="12"/>
        <end position="33"/>
    </location>
</feature>
<feature type="transmembrane region" description="Helical" evidence="1">
    <location>
        <begin position="74"/>
        <end position="93"/>
    </location>
</feature>
<dbReference type="InterPro" id="IPR004891">
    <property type="entry name" value="Mercury-R_MerC"/>
</dbReference>
<proteinExistence type="predicted"/>
<keyword evidence="1" id="KW-0472">Membrane</keyword>
<organism evidence="2 3">
    <name type="scientific">Bowmanella denitrificans</name>
    <dbReference type="NCBI Taxonomy" id="366582"/>
    <lineage>
        <taxon>Bacteria</taxon>
        <taxon>Pseudomonadati</taxon>
        <taxon>Pseudomonadota</taxon>
        <taxon>Gammaproteobacteria</taxon>
        <taxon>Alteromonadales</taxon>
        <taxon>Alteromonadaceae</taxon>
        <taxon>Bowmanella</taxon>
    </lineage>
</organism>
<feature type="transmembrane region" description="Helical" evidence="1">
    <location>
        <begin position="99"/>
        <end position="117"/>
    </location>
</feature>
<keyword evidence="3" id="KW-1185">Reference proteome</keyword>
<dbReference type="Proteomes" id="UP001501757">
    <property type="component" value="Unassembled WGS sequence"/>
</dbReference>
<evidence type="ECO:0000256" key="1">
    <source>
        <dbReference type="SAM" id="Phobius"/>
    </source>
</evidence>
<dbReference type="Pfam" id="PF03203">
    <property type="entry name" value="MerC"/>
    <property type="match status" value="1"/>
</dbReference>
<sequence length="139" mass="15333">MKLQNISDKAAIGLSALCVVHCLFMPIILILIPPLSGVLALNDELFHIWLLFAVVPISSIALLMGYFHHRNRRVFVIGALGLTILVIAAVMGHDLLGEYGEVAMTVLGSCIIAFGHIRNYQLGRQQQCTNAHQEYTNHD</sequence>
<comment type="caution">
    <text evidence="2">The sequence shown here is derived from an EMBL/GenBank/DDBJ whole genome shotgun (WGS) entry which is preliminary data.</text>
</comment>
<protein>
    <recommendedName>
        <fullName evidence="4">MerC mercury resistance protein</fullName>
    </recommendedName>
</protein>